<proteinExistence type="inferred from homology"/>
<keyword evidence="2" id="KW-0805">Transcription regulation</keyword>
<dbReference type="FunFam" id="1.10.10.10:FF:000001">
    <property type="entry name" value="LysR family transcriptional regulator"/>
    <property type="match status" value="1"/>
</dbReference>
<dbReference type="AlphaFoldDB" id="A0A1M6MLW8"/>
<dbReference type="GO" id="GO:0032993">
    <property type="term" value="C:protein-DNA complex"/>
    <property type="evidence" value="ECO:0007669"/>
    <property type="project" value="TreeGrafter"/>
</dbReference>
<organism evidence="6 7">
    <name type="scientific">Hespellia stercorisuis DSM 15480</name>
    <dbReference type="NCBI Taxonomy" id="1121950"/>
    <lineage>
        <taxon>Bacteria</taxon>
        <taxon>Bacillati</taxon>
        <taxon>Bacillota</taxon>
        <taxon>Clostridia</taxon>
        <taxon>Lachnospirales</taxon>
        <taxon>Lachnospiraceae</taxon>
        <taxon>Hespellia</taxon>
    </lineage>
</organism>
<evidence type="ECO:0000256" key="3">
    <source>
        <dbReference type="ARBA" id="ARBA00023125"/>
    </source>
</evidence>
<keyword evidence="3 6" id="KW-0238">DNA-binding</keyword>
<dbReference type="InterPro" id="IPR036388">
    <property type="entry name" value="WH-like_DNA-bd_sf"/>
</dbReference>
<name>A0A1M6MLW8_9FIRM</name>
<sequence>MNLTDLESVVAVAQYGSISKAAKELFVAQPNLSKAVRDLEDEFGVVIFKRTVKGVIPTSDGQEFIQKAKGVLKQVDSLKGEFGETSAKKEKLKISVPRASYISHAFAKYVNELPAESIISLHYDECNSNEVINNILNLKYGLGVIRFDIEHEEDFLSFLHFKGLRHEILFEFEYQLLVSKNSPLVEKEHITETDLRDYIEIVHGDTKLPNGEYLNIVSGKENRGEKRIYVHERGSQFDLLTDAPNTYMWVSPIPGELLERYALIQKKSSCETKKMKDFLIFREGHRKSKSEKIFLDILNETKEEVKQNTN</sequence>
<evidence type="ECO:0000313" key="6">
    <source>
        <dbReference type="EMBL" id="SHJ84467.1"/>
    </source>
</evidence>
<accession>A0A1M6MLW8</accession>
<dbReference type="STRING" id="1121950.SAMN02745243_01527"/>
<dbReference type="OrthoDB" id="9803714at2"/>
<keyword evidence="4" id="KW-0804">Transcription</keyword>
<evidence type="ECO:0000256" key="1">
    <source>
        <dbReference type="ARBA" id="ARBA00009437"/>
    </source>
</evidence>
<dbReference type="Gene3D" id="1.10.10.10">
    <property type="entry name" value="Winged helix-like DNA-binding domain superfamily/Winged helix DNA-binding domain"/>
    <property type="match status" value="1"/>
</dbReference>
<evidence type="ECO:0000259" key="5">
    <source>
        <dbReference type="PROSITE" id="PS50931"/>
    </source>
</evidence>
<dbReference type="Pfam" id="PF00126">
    <property type="entry name" value="HTH_1"/>
    <property type="match status" value="1"/>
</dbReference>
<dbReference type="InterPro" id="IPR036390">
    <property type="entry name" value="WH_DNA-bd_sf"/>
</dbReference>
<dbReference type="PROSITE" id="PS50931">
    <property type="entry name" value="HTH_LYSR"/>
    <property type="match status" value="1"/>
</dbReference>
<dbReference type="PANTHER" id="PTHR30346:SF0">
    <property type="entry name" value="HCA OPERON TRANSCRIPTIONAL ACTIVATOR HCAR"/>
    <property type="match status" value="1"/>
</dbReference>
<comment type="similarity">
    <text evidence="1">Belongs to the LysR transcriptional regulatory family.</text>
</comment>
<feature type="domain" description="HTH lysR-type" evidence="5">
    <location>
        <begin position="1"/>
        <end position="58"/>
    </location>
</feature>
<dbReference type="Proteomes" id="UP000184301">
    <property type="component" value="Unassembled WGS sequence"/>
</dbReference>
<gene>
    <name evidence="6" type="ORF">SAMN02745243_01527</name>
</gene>
<dbReference type="InterPro" id="IPR000847">
    <property type="entry name" value="LysR_HTH_N"/>
</dbReference>
<keyword evidence="7" id="KW-1185">Reference proteome</keyword>
<evidence type="ECO:0000256" key="2">
    <source>
        <dbReference type="ARBA" id="ARBA00023015"/>
    </source>
</evidence>
<dbReference type="SUPFAM" id="SSF46785">
    <property type="entry name" value="Winged helix' DNA-binding domain"/>
    <property type="match status" value="1"/>
</dbReference>
<protein>
    <submittedName>
        <fullName evidence="6">DNA-binding transcriptional regulator, LysR family</fullName>
    </submittedName>
</protein>
<dbReference type="EMBL" id="FQZY01000019">
    <property type="protein sequence ID" value="SHJ84467.1"/>
    <property type="molecule type" value="Genomic_DNA"/>
</dbReference>
<dbReference type="RefSeq" id="WP_073107866.1">
    <property type="nucleotide sequence ID" value="NZ_FQZY01000019.1"/>
</dbReference>
<dbReference type="PANTHER" id="PTHR30346">
    <property type="entry name" value="TRANSCRIPTIONAL DUAL REGULATOR HCAR-RELATED"/>
    <property type="match status" value="1"/>
</dbReference>
<evidence type="ECO:0000256" key="4">
    <source>
        <dbReference type="ARBA" id="ARBA00023163"/>
    </source>
</evidence>
<dbReference type="GO" id="GO:0003677">
    <property type="term" value="F:DNA binding"/>
    <property type="evidence" value="ECO:0007669"/>
    <property type="project" value="UniProtKB-KW"/>
</dbReference>
<evidence type="ECO:0000313" key="7">
    <source>
        <dbReference type="Proteomes" id="UP000184301"/>
    </source>
</evidence>
<dbReference type="PRINTS" id="PR00039">
    <property type="entry name" value="HTHLYSR"/>
</dbReference>
<dbReference type="GO" id="GO:0003700">
    <property type="term" value="F:DNA-binding transcription factor activity"/>
    <property type="evidence" value="ECO:0007669"/>
    <property type="project" value="InterPro"/>
</dbReference>
<reference evidence="6 7" key="1">
    <citation type="submission" date="2016-11" db="EMBL/GenBank/DDBJ databases">
        <authorList>
            <person name="Jaros S."/>
            <person name="Januszkiewicz K."/>
            <person name="Wedrychowicz H."/>
        </authorList>
    </citation>
    <scope>NUCLEOTIDE SEQUENCE [LARGE SCALE GENOMIC DNA]</scope>
    <source>
        <strain evidence="6 7">DSM 15480</strain>
    </source>
</reference>